<feature type="non-terminal residue" evidence="2">
    <location>
        <position position="1"/>
    </location>
</feature>
<evidence type="ECO:0000313" key="3">
    <source>
        <dbReference type="Proteomes" id="UP000026915"/>
    </source>
</evidence>
<reference evidence="2 3" key="1">
    <citation type="journal article" date="2013" name="Genome Biol.">
        <title>The genome sequence of the most widely cultivated cacao type and its use to identify candidate genes regulating pod color.</title>
        <authorList>
            <person name="Motamayor J.C."/>
            <person name="Mockaitis K."/>
            <person name="Schmutz J."/>
            <person name="Haiminen N."/>
            <person name="Iii D.L."/>
            <person name="Cornejo O."/>
            <person name="Findley S.D."/>
            <person name="Zheng P."/>
            <person name="Utro F."/>
            <person name="Royaert S."/>
            <person name="Saski C."/>
            <person name="Jenkins J."/>
            <person name="Podicheti R."/>
            <person name="Zhao M."/>
            <person name="Scheffler B.E."/>
            <person name="Stack J.C."/>
            <person name="Feltus F.A."/>
            <person name="Mustiga G.M."/>
            <person name="Amores F."/>
            <person name="Phillips W."/>
            <person name="Marelli J.P."/>
            <person name="May G.D."/>
            <person name="Shapiro H."/>
            <person name="Ma J."/>
            <person name="Bustamante C.D."/>
            <person name="Schnell R.J."/>
            <person name="Main D."/>
            <person name="Gilbert D."/>
            <person name="Parida L."/>
            <person name="Kuhn D.N."/>
        </authorList>
    </citation>
    <scope>NUCLEOTIDE SEQUENCE [LARGE SCALE GENOMIC DNA]</scope>
    <source>
        <strain evidence="3">cv. Matina 1-6</strain>
    </source>
</reference>
<dbReference type="Proteomes" id="UP000026915">
    <property type="component" value="Chromosome 1"/>
</dbReference>
<protein>
    <submittedName>
        <fullName evidence="2">Uncharacterized protein</fullName>
    </submittedName>
</protein>
<accession>A0A061DFA3</accession>
<feature type="compositionally biased region" description="Basic residues" evidence="1">
    <location>
        <begin position="21"/>
        <end position="45"/>
    </location>
</feature>
<dbReference type="AlphaFoldDB" id="A0A061DFA3"/>
<name>A0A061DFA3_THECC</name>
<sequence length="74" mass="8933">TLQVIQWGIIQEVAIYFFHKKRRPRKKGRKKRETRKRKEGRRKKEIRSGTVGKLKVKSMVIRKGMKMRGAKKIR</sequence>
<gene>
    <name evidence="2" type="ORF">TCM_000162</name>
</gene>
<keyword evidence="3" id="KW-1185">Reference proteome</keyword>
<organism evidence="2 3">
    <name type="scientific">Theobroma cacao</name>
    <name type="common">Cacao</name>
    <name type="synonym">Cocoa</name>
    <dbReference type="NCBI Taxonomy" id="3641"/>
    <lineage>
        <taxon>Eukaryota</taxon>
        <taxon>Viridiplantae</taxon>
        <taxon>Streptophyta</taxon>
        <taxon>Embryophyta</taxon>
        <taxon>Tracheophyta</taxon>
        <taxon>Spermatophyta</taxon>
        <taxon>Magnoliopsida</taxon>
        <taxon>eudicotyledons</taxon>
        <taxon>Gunneridae</taxon>
        <taxon>Pentapetalae</taxon>
        <taxon>rosids</taxon>
        <taxon>malvids</taxon>
        <taxon>Malvales</taxon>
        <taxon>Malvaceae</taxon>
        <taxon>Byttnerioideae</taxon>
        <taxon>Theobroma</taxon>
    </lineage>
</organism>
<dbReference type="HOGENOM" id="CLU_2695282_0_0_1"/>
<feature type="region of interest" description="Disordered" evidence="1">
    <location>
        <begin position="21"/>
        <end position="52"/>
    </location>
</feature>
<evidence type="ECO:0000313" key="2">
    <source>
        <dbReference type="EMBL" id="EOX90790.1"/>
    </source>
</evidence>
<dbReference type="Gramene" id="EOX90790">
    <property type="protein sequence ID" value="EOX90790"/>
    <property type="gene ID" value="TCM_000162"/>
</dbReference>
<proteinExistence type="predicted"/>
<evidence type="ECO:0000256" key="1">
    <source>
        <dbReference type="SAM" id="MobiDB-lite"/>
    </source>
</evidence>
<dbReference type="EMBL" id="CM001879">
    <property type="protein sequence ID" value="EOX90790.1"/>
    <property type="molecule type" value="Genomic_DNA"/>
</dbReference>
<dbReference type="InParanoid" id="A0A061DFA3"/>